<evidence type="ECO:0000256" key="12">
    <source>
        <dbReference type="ARBA" id="ARBA00023180"/>
    </source>
</evidence>
<dbReference type="InterPro" id="IPR002350">
    <property type="entry name" value="Kazal_dom"/>
</dbReference>
<dbReference type="InterPro" id="IPR053793">
    <property type="entry name" value="PB1-like"/>
</dbReference>
<evidence type="ECO:0000259" key="20">
    <source>
        <dbReference type="PROSITE" id="PS50026"/>
    </source>
</evidence>
<dbReference type="InterPro" id="IPR001791">
    <property type="entry name" value="Laminin_G"/>
</dbReference>
<feature type="domain" description="Kazal-like" evidence="23">
    <location>
        <begin position="252"/>
        <end position="306"/>
    </location>
</feature>
<dbReference type="PROSITE" id="PS50027">
    <property type="entry name" value="EGF_LAM_2"/>
    <property type="match status" value="1"/>
</dbReference>
<evidence type="ECO:0000313" key="25">
    <source>
        <dbReference type="EMBL" id="KAK4872298.1"/>
    </source>
</evidence>
<dbReference type="PROSITE" id="PS51745">
    <property type="entry name" value="PB1"/>
    <property type="match status" value="1"/>
</dbReference>
<keyword evidence="13 17" id="KW-0424">Laminin EGF-like domain</keyword>
<comment type="caution">
    <text evidence="25">The sequence shown here is derived from an EMBL/GenBank/DDBJ whole genome shotgun (WGS) entry which is preliminary data.</text>
</comment>
<dbReference type="CDD" id="cd00104">
    <property type="entry name" value="KAZAL_FS"/>
    <property type="match status" value="8"/>
</dbReference>
<dbReference type="Pfam" id="PF00053">
    <property type="entry name" value="EGF_laminin"/>
    <property type="match status" value="2"/>
</dbReference>
<evidence type="ECO:0008006" key="27">
    <source>
        <dbReference type="Google" id="ProtNLM"/>
    </source>
</evidence>
<feature type="domain" description="PB1" evidence="24">
    <location>
        <begin position="2097"/>
        <end position="2185"/>
    </location>
</feature>
<dbReference type="PROSITE" id="PS50025">
    <property type="entry name" value="LAM_G_DOMAIN"/>
    <property type="match status" value="3"/>
</dbReference>
<dbReference type="SMART" id="SM00181">
    <property type="entry name" value="EGF"/>
    <property type="match status" value="8"/>
</dbReference>
<dbReference type="SMART" id="SM00179">
    <property type="entry name" value="EGF_CA"/>
    <property type="match status" value="4"/>
</dbReference>
<keyword evidence="14" id="KW-0245">EGF-like domain</keyword>
<keyword evidence="6" id="KW-0677">Repeat</keyword>
<evidence type="ECO:0000256" key="15">
    <source>
        <dbReference type="PROSITE-ProRule" id="PRU00122"/>
    </source>
</evidence>
<dbReference type="PROSITE" id="PS50135">
    <property type="entry name" value="ZF_ZZ_2"/>
    <property type="match status" value="1"/>
</dbReference>
<feature type="domain" description="EGF-like" evidence="20">
    <location>
        <begin position="1507"/>
        <end position="1544"/>
    </location>
</feature>
<keyword evidence="8" id="KW-0221">Differentiation</keyword>
<dbReference type="GO" id="GO:0048513">
    <property type="term" value="P:animal organ development"/>
    <property type="evidence" value="ECO:0007669"/>
    <property type="project" value="UniProtKB-ARBA"/>
</dbReference>
<evidence type="ECO:0000256" key="7">
    <source>
        <dbReference type="ARBA" id="ARBA00022771"/>
    </source>
</evidence>
<feature type="domain" description="Kazal-like" evidence="23">
    <location>
        <begin position="539"/>
        <end position="600"/>
    </location>
</feature>
<evidence type="ECO:0000256" key="17">
    <source>
        <dbReference type="PROSITE-ProRule" id="PRU00460"/>
    </source>
</evidence>
<feature type="domain" description="Kazal-like" evidence="23">
    <location>
        <begin position="475"/>
        <end position="529"/>
    </location>
</feature>
<feature type="domain" description="EGF-like" evidence="20">
    <location>
        <begin position="1777"/>
        <end position="1815"/>
    </location>
</feature>
<dbReference type="InterPro" id="IPR036058">
    <property type="entry name" value="Kazal_dom_sf"/>
</dbReference>
<evidence type="ECO:0000313" key="26">
    <source>
        <dbReference type="Proteomes" id="UP001353858"/>
    </source>
</evidence>
<feature type="disulfide bond" evidence="14">
    <location>
        <begin position="1310"/>
        <end position="1319"/>
    </location>
</feature>
<evidence type="ECO:0000256" key="18">
    <source>
        <dbReference type="SAM" id="MobiDB-lite"/>
    </source>
</evidence>
<feature type="disulfide bond" evidence="17">
    <location>
        <begin position="950"/>
        <end position="967"/>
    </location>
</feature>
<dbReference type="SMART" id="SM00291">
    <property type="entry name" value="ZnF_ZZ"/>
    <property type="match status" value="1"/>
</dbReference>
<dbReference type="InterPro" id="IPR000742">
    <property type="entry name" value="EGF"/>
</dbReference>
<feature type="region of interest" description="Disordered" evidence="18">
    <location>
        <begin position="2429"/>
        <end position="2467"/>
    </location>
</feature>
<evidence type="ECO:0000256" key="11">
    <source>
        <dbReference type="ARBA" id="ARBA00023157"/>
    </source>
</evidence>
<dbReference type="InterPro" id="IPR001881">
    <property type="entry name" value="EGF-like_Ca-bd_dom"/>
</dbReference>
<feature type="disulfide bond" evidence="17">
    <location>
        <begin position="948"/>
        <end position="960"/>
    </location>
</feature>
<dbReference type="InterPro" id="IPR013320">
    <property type="entry name" value="ConA-like_dom_sf"/>
</dbReference>
<feature type="domain" description="Kazal-like" evidence="23">
    <location>
        <begin position="1073"/>
        <end position="1129"/>
    </location>
</feature>
<dbReference type="Pfam" id="PF00054">
    <property type="entry name" value="Laminin_G_1"/>
    <property type="match status" value="3"/>
</dbReference>
<dbReference type="PANTHER" id="PTHR10913:SF78">
    <property type="entry name" value="AGRIN"/>
    <property type="match status" value="1"/>
</dbReference>
<feature type="disulfide bond" evidence="17">
    <location>
        <begin position="969"/>
        <end position="978"/>
    </location>
</feature>
<keyword evidence="4" id="KW-0479">Metal-binding</keyword>
<dbReference type="Proteomes" id="UP001353858">
    <property type="component" value="Unassembled WGS sequence"/>
</dbReference>
<evidence type="ECO:0000256" key="5">
    <source>
        <dbReference type="ARBA" id="ARBA00022729"/>
    </source>
</evidence>
<feature type="domain" description="Kazal-like" evidence="23">
    <location>
        <begin position="619"/>
        <end position="669"/>
    </location>
</feature>
<evidence type="ECO:0000256" key="13">
    <source>
        <dbReference type="ARBA" id="ARBA00023292"/>
    </source>
</evidence>
<dbReference type="FunFam" id="3.30.60.30:FF:000072">
    <property type="entry name" value="Agrin, putative"/>
    <property type="match status" value="1"/>
</dbReference>
<dbReference type="InterPro" id="IPR002049">
    <property type="entry name" value="LE_dom"/>
</dbReference>
<dbReference type="SUPFAM" id="SSF57184">
    <property type="entry name" value="Growth factor receptor domain"/>
    <property type="match status" value="1"/>
</dbReference>
<keyword evidence="5" id="KW-0732">Signal</keyword>
<dbReference type="SUPFAM" id="SSF57850">
    <property type="entry name" value="RING/U-box"/>
    <property type="match status" value="1"/>
</dbReference>
<feature type="disulfide bond" evidence="14">
    <location>
        <begin position="1805"/>
        <end position="1814"/>
    </location>
</feature>
<dbReference type="CDD" id="cd00054">
    <property type="entry name" value="EGF_CA"/>
    <property type="match status" value="3"/>
</dbReference>
<feature type="domain" description="Laminin G" evidence="19">
    <location>
        <begin position="1328"/>
        <end position="1511"/>
    </location>
</feature>
<dbReference type="Gene3D" id="1.10.8.10">
    <property type="entry name" value="DNA helicase RuvA subunit, C-terminal domain"/>
    <property type="match status" value="1"/>
</dbReference>
<evidence type="ECO:0000256" key="1">
    <source>
        <dbReference type="ARBA" id="ARBA00004302"/>
    </source>
</evidence>
<dbReference type="GO" id="GO:0005576">
    <property type="term" value="C:extracellular region"/>
    <property type="evidence" value="ECO:0007669"/>
    <property type="project" value="TreeGrafter"/>
</dbReference>
<comment type="subcellular location">
    <subcellularLocation>
        <location evidence="1">Secreted</location>
        <location evidence="1">Extracellular space</location>
        <location evidence="1">Extracellular matrix</location>
        <location evidence="1">Basement membrane</location>
    </subcellularLocation>
</comment>
<dbReference type="InterPro" id="IPR003645">
    <property type="entry name" value="Fol_N"/>
</dbReference>
<dbReference type="PROSITE" id="PS01248">
    <property type="entry name" value="EGF_LAM_1"/>
    <property type="match status" value="1"/>
</dbReference>
<dbReference type="GO" id="GO:0008270">
    <property type="term" value="F:zinc ion binding"/>
    <property type="evidence" value="ECO:0007669"/>
    <property type="project" value="UniProtKB-KW"/>
</dbReference>
<dbReference type="PROSITE" id="PS50026">
    <property type="entry name" value="EGF_3"/>
    <property type="match status" value="4"/>
</dbReference>
<evidence type="ECO:0000259" key="22">
    <source>
        <dbReference type="PROSITE" id="PS50135"/>
    </source>
</evidence>
<dbReference type="InterPro" id="IPR009030">
    <property type="entry name" value="Growth_fac_rcpt_cys_sf"/>
</dbReference>
<feature type="domain" description="Laminin G" evidence="19">
    <location>
        <begin position="1873"/>
        <end position="2054"/>
    </location>
</feature>
<dbReference type="SUPFAM" id="SSF57196">
    <property type="entry name" value="EGF/Laminin"/>
    <property type="match status" value="1"/>
</dbReference>
<evidence type="ECO:0000256" key="6">
    <source>
        <dbReference type="ARBA" id="ARBA00022737"/>
    </source>
</evidence>
<evidence type="ECO:0000256" key="4">
    <source>
        <dbReference type="ARBA" id="ARBA00022723"/>
    </source>
</evidence>
<dbReference type="GO" id="GO:0005509">
    <property type="term" value="F:calcium ion binding"/>
    <property type="evidence" value="ECO:0007669"/>
    <property type="project" value="InterPro"/>
</dbReference>
<dbReference type="PROSITE" id="PS01357">
    <property type="entry name" value="ZF_ZZ_1"/>
    <property type="match status" value="1"/>
</dbReference>
<feature type="domain" description="EGF-like" evidence="20">
    <location>
        <begin position="1283"/>
        <end position="1320"/>
    </location>
</feature>
<feature type="domain" description="Kazal-like" evidence="23">
    <location>
        <begin position="676"/>
        <end position="737"/>
    </location>
</feature>
<dbReference type="FunFam" id="3.30.60.30:FF:000024">
    <property type="entry name" value="Transmembrane agrin"/>
    <property type="match status" value="3"/>
</dbReference>
<dbReference type="SUPFAM" id="SSF46934">
    <property type="entry name" value="UBA-like"/>
    <property type="match status" value="1"/>
</dbReference>
<dbReference type="EMBL" id="JARPUR010000008">
    <property type="protein sequence ID" value="KAK4872298.1"/>
    <property type="molecule type" value="Genomic_DNA"/>
</dbReference>
<dbReference type="SUPFAM" id="SSF54277">
    <property type="entry name" value="CAD &amp; PB1 domains"/>
    <property type="match status" value="1"/>
</dbReference>
<sequence>MEINRLLSDELTHELLIRGAKIGDTVQEKRSLLRDAIKQERLGLVIQTDVTFDPEQELYICSTKLDELGGNIQEFDNSNKINEFQRIQSRLLHVQRRLSRVSCSNPALESKRNNLNFLCSGLLKALEDAFYIANLRNVQASKSSTSIIDQPNLDTISQTPCLPTISCLEPKTNQLITLDDNQDANCTTESVSSPKFKLPVSDVEEFKIQQDVANISRQLNDLTVNNMSRTDKLNQPCEKTFCAWGAHCITGPDGRALCQCPTHCKPINNPVCGTDDKTYSNQCELRVSACKNRQNVRMKYAGVCELYDPCKNKQCGFGGRCVLSPDGHEGVCQCPQKCQTFREHSTLQPVCGSDSLDYNNNCELTKAACSTNTNITVKFYGKCDPCGGVECPEPEVCQLDQYRNPVCRCGETCPLEFNPVCGSDGKTYSNECMLRQETCRTRKSLHIIYRGKCSSGVNPCTSVKCTLGQECTINKYGIARCECPPPCEPIMRPVCSKEGTTYQSECELKRSACLTRTVIEIAYAGDCSVLGPCSHHECKYGAICMEPSGIATCKCPSCSSEFDPVCGSDGVTYTNECKLKLQGCKLSKEIRVIYAGPCDGCEHKKCEFYAICNNESRCVCPQSCDEHKHTDGPVCGTDGVTYKNDCELRMLACKTKQYVLTSYKGDCDICKAVECKYGAKCMDGECVCPTNCEDLKEEPICASNLITYTNECEFQKASCLQQTLPSVTVLFYGNCSEKFPVTGALTTLFPSVVLVNSETAADATVATPENPISLTEVELNAAEREACLDIHCDFEATCELGPDNFPRCTCQFDCGVSTQLTSSQAVCASDLRIYSSLCAMKMEACQRQEELRLRPLDLCQGMEVKPCNGDKPLVDTLTGKELDCGNGPNRKDCPSGSYCHQTTRFSRCCHKDQSVVQQKSCEDSWFGCCPDGKTPAQGANFAGCPSLCGCNKLGSYSHVCDPETKQCPCRPGVGGAKCDRCLPGYWGLPKISMGHLGCIPCGCSSFGSVREDCEQMTGRCVCKPDIQGQKCTICNSHNKVLGPNGCVLIDLTTIPPTNCKELTCHFGATCVERGGLAICECRAKCEEESNSQVVCGSDGQTYISACQLHLVACQLQKDIVVQAFGTCKEDMFTGTDWPIQRYTPLQFTQPDESNSPLSKSTRHLLVSDLRYYYEKSGSPLWPSKGLSYSTSADSDNKLPDNALSISGSDKFHHTRGENYAAAYRPTPATVRVVTALLGDLCSDDSDCLIMYSDCVKGACSCTNGYSESSDRQECIADMNPTEEFSACSSSPCYQGSTCVDLPYSTFTCVCTSNTTGLLCETAIIEKQYEIATFSGRSYIRLKPLKAYHKLSIEIEFKTYSNNGIILYNQQTPKGLGDFVSLAIINGYVEFRYNLGNGAVIITSMEKLELKKFHKVVIKRYHRDGMLRVDDGDDIAGQSKGSLRALDLSEDAFIGYVPTNYTKVFDNIGTDQGFQGCIRKLRIGRRTVELHENKDELVLNVYGVRECGENPCSSVPCLNGGLCLPLDSTQYRCDCKPSFVGDFCENRIDPCLSSPCKGGSTCDSLHTGSYFCKCPPGRKGNTCELIDTNMDLSTPQFNGSSYIRFPKLEGVSKTFSIEIFFLSATENGMVLYDGQLKNGRGDFISLNLVRGFLQFRYNLGSGVANITSEEKIELGKWHWARILRNGREGYLQLDNSTVVRGYSGSPLTELNLELPFYLGSMLYWQEAHKLADISKGFKGAIQKVIVNGETLPISGKLPNCEFEHVNASVCGSNIDLYDGTPCPVSKNPCLNNGLCMPYLNKYLCQCHSKYEGKNCEISKDENSSIKFNGTTFLQYRNRGYKSDNVSFITNEINYLIDEDDDVLPEEEMDQYSLYSEYDADEDEDYELDTFYNFLGRKGERGNRYEFRLRTSSADGLLLWRSKSHSLTEDYFAIAIVEGYPEMSYNLGKQKVFWAIRAKTKINDGEWHTLEVRRRKKMGFISVDGDAPTKGISNNGAISLNTNSKLWIGGVALPPSGLPSSYYKGFEGCVNCYQHNCLFVTGSTLRVFTRLSWQPCRPLYAHFILYIKAKVDYVVYIVCVTDNSKENFYLTSCKMAENNLSLKIFLRDENIHEARRIAVDASVATSYLFMKEKLETVFPNLRNAQFKITWKDIDDDEITITSDEDFITAFTEMPGNVKVLTIRVMQRCPEPPAFTCTMNEEPSRPLIICDACDRTVLGFRYKCLQCPDFDLCGDCEFQGCHSNHVMVRLPNNETYSPKCARKFMHHIARNLKKTAYNASKEAYRATKYASKYNEKCKQSEHNSTSGTEHENEPHQPSQNCPFNLKDVHALGTLARENLTQLLESIPSTSQTQTSSEKNDQGAMLFDVLRNAVDTFFGRCPQNPTSAAKTEENKTSENTHSPMETEVIPSAPASTDTQNAEAVPIYPNLKTSASQNETVEESPSQPQWTFVASNPKQSQNSTEEPAKENQPKVAFIYHENPAIAEGLVKLHEMGFSNETGVLSSLLEHFNGNVSDVVKAIFDKKI</sequence>
<dbReference type="Pfam" id="PF00569">
    <property type="entry name" value="ZZ"/>
    <property type="match status" value="1"/>
</dbReference>
<dbReference type="PROSITE" id="PS51465">
    <property type="entry name" value="KAZAL_2"/>
    <property type="match status" value="8"/>
</dbReference>
<keyword evidence="10" id="KW-0084">Basement membrane</keyword>
<dbReference type="FunFam" id="3.30.60.30:FF:000040">
    <property type="entry name" value="Agrin, putative"/>
    <property type="match status" value="1"/>
</dbReference>
<dbReference type="InterPro" id="IPR009060">
    <property type="entry name" value="UBA-like_sf"/>
</dbReference>
<keyword evidence="12" id="KW-0325">Glycoprotein</keyword>
<feature type="region of interest" description="Disordered" evidence="18">
    <location>
        <begin position="2295"/>
        <end position="2321"/>
    </location>
</feature>
<evidence type="ECO:0000256" key="8">
    <source>
        <dbReference type="ARBA" id="ARBA00022782"/>
    </source>
</evidence>
<reference evidence="26" key="1">
    <citation type="submission" date="2023-01" db="EMBL/GenBank/DDBJ databases">
        <title>Key to firefly adult light organ development and bioluminescence: homeobox transcription factors regulate luciferase expression and transportation to peroxisome.</title>
        <authorList>
            <person name="Fu X."/>
        </authorList>
    </citation>
    <scope>NUCLEOTIDE SEQUENCE [LARGE SCALE GENOMIC DNA]</scope>
</reference>
<keyword evidence="2" id="KW-0964">Secreted</keyword>
<dbReference type="GO" id="GO:0048731">
    <property type="term" value="P:system development"/>
    <property type="evidence" value="ECO:0007669"/>
    <property type="project" value="UniProtKB-ARBA"/>
</dbReference>
<dbReference type="Gene3D" id="2.10.25.10">
    <property type="entry name" value="Laminin"/>
    <property type="match status" value="6"/>
</dbReference>
<feature type="domain" description="Kazal-like" evidence="23">
    <location>
        <begin position="401"/>
        <end position="455"/>
    </location>
</feature>
<keyword evidence="7 16" id="KW-0863">Zinc-finger</keyword>
<dbReference type="PRINTS" id="PR00011">
    <property type="entry name" value="EGFLAMININ"/>
</dbReference>
<feature type="domain" description="Laminin EGF-like" evidence="21">
    <location>
        <begin position="948"/>
        <end position="1000"/>
    </location>
</feature>
<feature type="disulfide bond" evidence="14">
    <location>
        <begin position="1534"/>
        <end position="1543"/>
    </location>
</feature>
<feature type="region of interest" description="Disordered" evidence="18">
    <location>
        <begin position="2377"/>
        <end position="2417"/>
    </location>
</feature>
<dbReference type="Gene3D" id="3.30.60.30">
    <property type="match status" value="9"/>
</dbReference>
<feature type="domain" description="Laminin G" evidence="19">
    <location>
        <begin position="1591"/>
        <end position="1769"/>
    </location>
</feature>
<dbReference type="SMART" id="SM00180">
    <property type="entry name" value="EGF_Lam"/>
    <property type="match status" value="2"/>
</dbReference>
<dbReference type="Pfam" id="PF00564">
    <property type="entry name" value="PB1"/>
    <property type="match status" value="1"/>
</dbReference>
<feature type="domain" description="Kazal-like" evidence="23">
    <location>
        <begin position="326"/>
        <end position="385"/>
    </location>
</feature>
<dbReference type="InterPro" id="IPR050653">
    <property type="entry name" value="Prot_Inhib_GrowthFact_Antg"/>
</dbReference>
<feature type="disulfide bond" evidence="14">
    <location>
        <begin position="1573"/>
        <end position="1582"/>
    </location>
</feature>
<dbReference type="SUPFAM" id="SSF49899">
    <property type="entry name" value="Concanavalin A-like lectins/glucanases"/>
    <property type="match status" value="3"/>
</dbReference>
<keyword evidence="3" id="KW-0272">Extracellular matrix</keyword>
<dbReference type="CDD" id="cd02340">
    <property type="entry name" value="ZZ_NBR1_like"/>
    <property type="match status" value="1"/>
</dbReference>
<dbReference type="CDD" id="cd00055">
    <property type="entry name" value="EGF_Lam"/>
    <property type="match status" value="2"/>
</dbReference>
<evidence type="ECO:0000256" key="16">
    <source>
        <dbReference type="PROSITE-ProRule" id="PRU00228"/>
    </source>
</evidence>
<evidence type="ECO:0000256" key="3">
    <source>
        <dbReference type="ARBA" id="ARBA00022530"/>
    </source>
</evidence>
<feature type="domain" description="ZZ-type" evidence="22">
    <location>
        <begin position="2202"/>
        <end position="2252"/>
    </location>
</feature>
<dbReference type="Gene3D" id="3.10.20.90">
    <property type="entry name" value="Phosphatidylinositol 3-kinase Catalytic Subunit, Chain A, domain 1"/>
    <property type="match status" value="1"/>
</dbReference>
<evidence type="ECO:0000256" key="10">
    <source>
        <dbReference type="ARBA" id="ARBA00022869"/>
    </source>
</evidence>
<dbReference type="GO" id="GO:0030154">
    <property type="term" value="P:cell differentiation"/>
    <property type="evidence" value="ECO:0007669"/>
    <property type="project" value="UniProtKB-KW"/>
</dbReference>
<dbReference type="SMART" id="SM00280">
    <property type="entry name" value="KAZAL"/>
    <property type="match status" value="9"/>
</dbReference>
<dbReference type="SMART" id="SM00274">
    <property type="entry name" value="FOLN"/>
    <property type="match status" value="8"/>
</dbReference>
<dbReference type="Pfam" id="PF07648">
    <property type="entry name" value="Kazal_2"/>
    <property type="match status" value="9"/>
</dbReference>
<evidence type="ECO:0000259" key="21">
    <source>
        <dbReference type="PROSITE" id="PS50027"/>
    </source>
</evidence>
<dbReference type="CDD" id="cd00110">
    <property type="entry name" value="LamG"/>
    <property type="match status" value="3"/>
</dbReference>
<evidence type="ECO:0000256" key="14">
    <source>
        <dbReference type="PROSITE-ProRule" id="PRU00076"/>
    </source>
</evidence>
<evidence type="ECO:0000259" key="23">
    <source>
        <dbReference type="PROSITE" id="PS51465"/>
    </source>
</evidence>
<dbReference type="SUPFAM" id="SSF100895">
    <property type="entry name" value="Kazal-type serine protease inhibitors"/>
    <property type="match status" value="9"/>
</dbReference>
<feature type="disulfide bond" evidence="15">
    <location>
        <begin position="2027"/>
        <end position="2054"/>
    </location>
</feature>
<proteinExistence type="predicted"/>
<evidence type="ECO:0000256" key="2">
    <source>
        <dbReference type="ARBA" id="ARBA00022525"/>
    </source>
</evidence>
<dbReference type="GO" id="GO:0005604">
    <property type="term" value="C:basement membrane"/>
    <property type="evidence" value="ECO:0007669"/>
    <property type="project" value="UniProtKB-SubCell"/>
</dbReference>
<keyword evidence="26" id="KW-1185">Reference proteome</keyword>
<evidence type="ECO:0000256" key="9">
    <source>
        <dbReference type="ARBA" id="ARBA00022833"/>
    </source>
</evidence>
<keyword evidence="9" id="KW-0862">Zinc</keyword>
<feature type="domain" description="EGF-like" evidence="20">
    <location>
        <begin position="1546"/>
        <end position="1583"/>
    </location>
</feature>
<dbReference type="PROSITE" id="PS00022">
    <property type="entry name" value="EGF_1"/>
    <property type="match status" value="4"/>
</dbReference>
<protein>
    <recommendedName>
        <fullName evidence="27">Agrin</fullName>
    </recommendedName>
</protein>
<feature type="compositionally biased region" description="Polar residues" evidence="18">
    <location>
        <begin position="2429"/>
        <end position="2460"/>
    </location>
</feature>
<dbReference type="Gene3D" id="2.60.120.200">
    <property type="match status" value="3"/>
</dbReference>
<dbReference type="PANTHER" id="PTHR10913">
    <property type="entry name" value="FOLLISTATIN-RELATED"/>
    <property type="match status" value="1"/>
</dbReference>
<name>A0AAN7QBI1_9COLE</name>
<comment type="caution">
    <text evidence="14">Lacks conserved residue(s) required for the propagation of feature annotation.</text>
</comment>
<accession>A0AAN7QBI1</accession>
<dbReference type="GO" id="GO:0009653">
    <property type="term" value="P:anatomical structure morphogenesis"/>
    <property type="evidence" value="ECO:0007669"/>
    <property type="project" value="UniProtKB-ARBA"/>
</dbReference>
<organism evidence="25 26">
    <name type="scientific">Aquatica leii</name>
    <dbReference type="NCBI Taxonomy" id="1421715"/>
    <lineage>
        <taxon>Eukaryota</taxon>
        <taxon>Metazoa</taxon>
        <taxon>Ecdysozoa</taxon>
        <taxon>Arthropoda</taxon>
        <taxon>Hexapoda</taxon>
        <taxon>Insecta</taxon>
        <taxon>Pterygota</taxon>
        <taxon>Neoptera</taxon>
        <taxon>Endopterygota</taxon>
        <taxon>Coleoptera</taxon>
        <taxon>Polyphaga</taxon>
        <taxon>Elateriformia</taxon>
        <taxon>Elateroidea</taxon>
        <taxon>Lampyridae</taxon>
        <taxon>Luciolinae</taxon>
        <taxon>Aquatica</taxon>
    </lineage>
</organism>
<evidence type="ECO:0000259" key="24">
    <source>
        <dbReference type="PROSITE" id="PS51745"/>
    </source>
</evidence>
<keyword evidence="11 14" id="KW-1015">Disulfide bond</keyword>
<dbReference type="FunFam" id="2.10.25.10:FF:000209">
    <property type="entry name" value="Laminin subunit alpha 5"/>
    <property type="match status" value="1"/>
</dbReference>
<dbReference type="InterPro" id="IPR000270">
    <property type="entry name" value="PB1_dom"/>
</dbReference>
<dbReference type="InterPro" id="IPR000433">
    <property type="entry name" value="Znf_ZZ"/>
</dbReference>
<dbReference type="SMART" id="SM00282">
    <property type="entry name" value="LamG"/>
    <property type="match status" value="3"/>
</dbReference>
<evidence type="ECO:0000259" key="19">
    <source>
        <dbReference type="PROSITE" id="PS50025"/>
    </source>
</evidence>
<gene>
    <name evidence="25" type="ORF">RN001_016422</name>
</gene>